<organism evidence="5 6">
    <name type="scientific">Candidatus Blautia merdigallinarum</name>
    <dbReference type="NCBI Taxonomy" id="2838495"/>
    <lineage>
        <taxon>Bacteria</taxon>
        <taxon>Bacillati</taxon>
        <taxon>Bacillota</taxon>
        <taxon>Clostridia</taxon>
        <taxon>Lachnospirales</taxon>
        <taxon>Lachnospiraceae</taxon>
        <taxon>Blautia</taxon>
    </lineage>
</organism>
<reference evidence="5" key="1">
    <citation type="journal article" date="2021" name="PeerJ">
        <title>Extensive microbial diversity within the chicken gut microbiome revealed by metagenomics and culture.</title>
        <authorList>
            <person name="Gilroy R."/>
            <person name="Ravi A."/>
            <person name="Getino M."/>
            <person name="Pursley I."/>
            <person name="Horton D.L."/>
            <person name="Alikhan N.F."/>
            <person name="Baker D."/>
            <person name="Gharbi K."/>
            <person name="Hall N."/>
            <person name="Watson M."/>
            <person name="Adriaenssens E.M."/>
            <person name="Foster-Nyarko E."/>
            <person name="Jarju S."/>
            <person name="Secka A."/>
            <person name="Antonio M."/>
            <person name="Oren A."/>
            <person name="Chaudhuri R.R."/>
            <person name="La Ragione R."/>
            <person name="Hildebrand F."/>
            <person name="Pallen M.J."/>
        </authorList>
    </citation>
    <scope>NUCLEOTIDE SEQUENCE</scope>
    <source>
        <strain evidence="5">ChiSxjej6B18-287</strain>
    </source>
</reference>
<evidence type="ECO:0000256" key="2">
    <source>
        <dbReference type="ARBA" id="ARBA00023004"/>
    </source>
</evidence>
<name>A0A9D2SIJ3_9FIRM</name>
<keyword evidence="1" id="KW-0479">Metal-binding</keyword>
<protein>
    <submittedName>
        <fullName evidence="5">DUF1667 domain-containing protein</fullName>
    </submittedName>
</protein>
<dbReference type="Proteomes" id="UP000823893">
    <property type="component" value="Unassembled WGS sequence"/>
</dbReference>
<dbReference type="GO" id="GO:0016491">
    <property type="term" value="F:oxidoreductase activity"/>
    <property type="evidence" value="ECO:0007669"/>
    <property type="project" value="InterPro"/>
</dbReference>
<dbReference type="EMBL" id="DWWV01000012">
    <property type="protein sequence ID" value="HJC09327.1"/>
    <property type="molecule type" value="Genomic_DNA"/>
</dbReference>
<evidence type="ECO:0000313" key="6">
    <source>
        <dbReference type="Proteomes" id="UP000823893"/>
    </source>
</evidence>
<dbReference type="AlphaFoldDB" id="A0A9D2SIJ3"/>
<dbReference type="InterPro" id="IPR036593">
    <property type="entry name" value="CPE0013-like_sf"/>
</dbReference>
<dbReference type="Pfam" id="PF04879">
    <property type="entry name" value="Molybdop_Fe4S4"/>
    <property type="match status" value="1"/>
</dbReference>
<dbReference type="SUPFAM" id="SSF160148">
    <property type="entry name" value="CPE0013-like"/>
    <property type="match status" value="1"/>
</dbReference>
<dbReference type="Pfam" id="PF07892">
    <property type="entry name" value="DUF1667"/>
    <property type="match status" value="1"/>
</dbReference>
<dbReference type="GO" id="GO:0051536">
    <property type="term" value="F:iron-sulfur cluster binding"/>
    <property type="evidence" value="ECO:0007669"/>
    <property type="project" value="UniProtKB-KW"/>
</dbReference>
<sequence length="122" mass="12876">MTETRELICINCPLGCGLTVTLEDKEAVKVEGNTCPKGEAYGKKEVTNPTRIVTSTVRVSGGVLPVVSVKTASDIPKEKVMDCARTLKNVEIQAPVFIGDVVLENICGTGVPMIATKNIGTA</sequence>
<evidence type="ECO:0000256" key="1">
    <source>
        <dbReference type="ARBA" id="ARBA00022723"/>
    </source>
</evidence>
<dbReference type="InterPro" id="IPR006963">
    <property type="entry name" value="Mopterin_OxRdtase_4Fe-4S_dom"/>
</dbReference>
<feature type="domain" description="4Fe-4S Mo/W bis-MGD-type" evidence="4">
    <location>
        <begin position="8"/>
        <end position="34"/>
    </location>
</feature>
<dbReference type="PANTHER" id="PTHR39450">
    <property type="entry name" value="MOLYBDOPTERIN OXIDOREDUCTASE, 4FE-4S CLUSTER-BINDING SUBUNIT"/>
    <property type="match status" value="1"/>
</dbReference>
<proteinExistence type="predicted"/>
<dbReference type="Gene3D" id="3.10.530.10">
    <property type="entry name" value="CPE0013-like"/>
    <property type="match status" value="1"/>
</dbReference>
<dbReference type="Gene3D" id="2.20.25.90">
    <property type="entry name" value="ADC-like domains"/>
    <property type="match status" value="1"/>
</dbReference>
<reference evidence="5" key="2">
    <citation type="submission" date="2021-04" db="EMBL/GenBank/DDBJ databases">
        <authorList>
            <person name="Gilroy R."/>
        </authorList>
    </citation>
    <scope>NUCLEOTIDE SEQUENCE</scope>
    <source>
        <strain evidence="5">ChiSxjej6B18-287</strain>
    </source>
</reference>
<dbReference type="PANTHER" id="PTHR39450:SF1">
    <property type="entry name" value="DUF1667 DOMAIN-CONTAINING PROTEIN"/>
    <property type="match status" value="1"/>
</dbReference>
<keyword evidence="3" id="KW-0411">Iron-sulfur</keyword>
<accession>A0A9D2SIJ3</accession>
<evidence type="ECO:0000259" key="4">
    <source>
        <dbReference type="Pfam" id="PF04879"/>
    </source>
</evidence>
<dbReference type="GO" id="GO:0046872">
    <property type="term" value="F:metal ion binding"/>
    <property type="evidence" value="ECO:0007669"/>
    <property type="project" value="UniProtKB-KW"/>
</dbReference>
<dbReference type="SUPFAM" id="SSF53706">
    <property type="entry name" value="Formate dehydrogenase/DMSO reductase, domains 1-3"/>
    <property type="match status" value="1"/>
</dbReference>
<evidence type="ECO:0000256" key="3">
    <source>
        <dbReference type="ARBA" id="ARBA00023014"/>
    </source>
</evidence>
<dbReference type="InterPro" id="IPR012460">
    <property type="entry name" value="DUF1667"/>
</dbReference>
<evidence type="ECO:0000313" key="5">
    <source>
        <dbReference type="EMBL" id="HJC09327.1"/>
    </source>
</evidence>
<gene>
    <name evidence="5" type="ORF">H9935_00710</name>
</gene>
<comment type="caution">
    <text evidence="5">The sequence shown here is derived from an EMBL/GenBank/DDBJ whole genome shotgun (WGS) entry which is preliminary data.</text>
</comment>
<keyword evidence="2" id="KW-0408">Iron</keyword>